<comment type="similarity">
    <text evidence="1">Belongs to the low molecular weight phosphotyrosine protein phosphatase family.</text>
</comment>
<dbReference type="InterPro" id="IPR017867">
    <property type="entry name" value="Tyr_phospatase_low_mol_wt"/>
</dbReference>
<dbReference type="PANTHER" id="PTHR11717:SF7">
    <property type="entry name" value="LOW MOLECULAR WEIGHT PHOSPHOTYROSINE PROTEIN PHOSPHATASE"/>
    <property type="match status" value="1"/>
</dbReference>
<evidence type="ECO:0000259" key="5">
    <source>
        <dbReference type="SMART" id="SM00226"/>
    </source>
</evidence>
<keyword evidence="3 6" id="KW-0378">Hydrolase</keyword>
<keyword evidence="4" id="KW-0904">Protein phosphatase</keyword>
<dbReference type="GO" id="GO:0004725">
    <property type="term" value="F:protein tyrosine phosphatase activity"/>
    <property type="evidence" value="ECO:0007669"/>
    <property type="project" value="UniProtKB-EC"/>
</dbReference>
<sequence length="162" mass="17626">MAHANHAPVRILMVCMGNICRSPTAHGVLETMAADAGLDGRIEVDSAGTHDYHVGEPPDERAQAHARRRGYDLSAQRARHLGLQDFEDFDLVLVMDARNEAAARALCPPSRRGRLHRLTDFRQALPAHEVPDPYYGGADGFEHVLDVVEDACAGLLAALRAA</sequence>
<gene>
    <name evidence="6" type="ORF">QRO08_10690</name>
</gene>
<evidence type="ECO:0000256" key="3">
    <source>
        <dbReference type="ARBA" id="ARBA00022801"/>
    </source>
</evidence>
<dbReference type="SMART" id="SM00226">
    <property type="entry name" value="LMWPc"/>
    <property type="match status" value="1"/>
</dbReference>
<proteinExistence type="inferred from homology"/>
<dbReference type="CDD" id="cd16343">
    <property type="entry name" value="LMWPTP"/>
    <property type="match status" value="1"/>
</dbReference>
<accession>A0ABY9AVX2</accession>
<dbReference type="PRINTS" id="PR00719">
    <property type="entry name" value="LMWPTPASE"/>
</dbReference>
<evidence type="ECO:0000256" key="2">
    <source>
        <dbReference type="ARBA" id="ARBA00013064"/>
    </source>
</evidence>
<dbReference type="PANTHER" id="PTHR11717">
    <property type="entry name" value="LOW MOLECULAR WEIGHT PROTEIN TYROSINE PHOSPHATASE"/>
    <property type="match status" value="1"/>
</dbReference>
<evidence type="ECO:0000313" key="6">
    <source>
        <dbReference type="EMBL" id="WIY50997.1"/>
    </source>
</evidence>
<dbReference type="SUPFAM" id="SSF52788">
    <property type="entry name" value="Phosphotyrosine protein phosphatases I"/>
    <property type="match status" value="1"/>
</dbReference>
<dbReference type="GeneID" id="79792118"/>
<dbReference type="Gene3D" id="3.40.50.2300">
    <property type="match status" value="1"/>
</dbReference>
<dbReference type="InterPro" id="IPR023485">
    <property type="entry name" value="Ptyr_pPase"/>
</dbReference>
<name>A0ABY9AVX2_PARCI</name>
<reference evidence="6 7" key="1">
    <citation type="submission" date="2023-06" db="EMBL/GenBank/DDBJ databases">
        <authorList>
            <person name="Ham H."/>
            <person name="Park D.S."/>
        </authorList>
    </citation>
    <scope>NUCLEOTIDE SEQUENCE [LARGE SCALE GENOMIC DNA]</scope>
    <source>
        <strain evidence="6 7">KACC 17005</strain>
    </source>
</reference>
<feature type="domain" description="Phosphotyrosine protein phosphatase I" evidence="5">
    <location>
        <begin position="9"/>
        <end position="158"/>
    </location>
</feature>
<dbReference type="Proteomes" id="UP001242732">
    <property type="component" value="Chromosome"/>
</dbReference>
<dbReference type="EC" id="3.1.3.48" evidence="2"/>
<evidence type="ECO:0000256" key="1">
    <source>
        <dbReference type="ARBA" id="ARBA00011063"/>
    </source>
</evidence>
<dbReference type="EMBL" id="CP127363">
    <property type="protein sequence ID" value="WIY50997.1"/>
    <property type="molecule type" value="Genomic_DNA"/>
</dbReference>
<evidence type="ECO:0000313" key="7">
    <source>
        <dbReference type="Proteomes" id="UP001242732"/>
    </source>
</evidence>
<dbReference type="Pfam" id="PF01451">
    <property type="entry name" value="LMWPc"/>
    <property type="match status" value="1"/>
</dbReference>
<dbReference type="InterPro" id="IPR036196">
    <property type="entry name" value="Ptyr_pPase_sf"/>
</dbReference>
<keyword evidence="7" id="KW-1185">Reference proteome</keyword>
<dbReference type="InterPro" id="IPR050438">
    <property type="entry name" value="LMW_PTPase"/>
</dbReference>
<organism evidence="6 7">
    <name type="scientific">Paracidovorax citrulli</name>
    <name type="common">Acidovorax citrulli</name>
    <dbReference type="NCBI Taxonomy" id="80869"/>
    <lineage>
        <taxon>Bacteria</taxon>
        <taxon>Pseudomonadati</taxon>
        <taxon>Pseudomonadota</taxon>
        <taxon>Betaproteobacteria</taxon>
        <taxon>Burkholderiales</taxon>
        <taxon>Comamonadaceae</taxon>
        <taxon>Paracidovorax</taxon>
    </lineage>
</organism>
<dbReference type="RefSeq" id="WP_011795631.1">
    <property type="nucleotide sequence ID" value="NZ_CP023687.1"/>
</dbReference>
<evidence type="ECO:0000256" key="4">
    <source>
        <dbReference type="ARBA" id="ARBA00022912"/>
    </source>
</evidence>
<protein>
    <recommendedName>
        <fullName evidence="2">protein-tyrosine-phosphatase</fullName>
        <ecNumber evidence="2">3.1.3.48</ecNumber>
    </recommendedName>
</protein>